<dbReference type="EMBL" id="JAAALK010000289">
    <property type="protein sequence ID" value="KAG8051073.1"/>
    <property type="molecule type" value="Genomic_DNA"/>
</dbReference>
<protein>
    <submittedName>
        <fullName evidence="1">Uncharacterized protein</fullName>
    </submittedName>
</protein>
<evidence type="ECO:0000313" key="2">
    <source>
        <dbReference type="Proteomes" id="UP000729402"/>
    </source>
</evidence>
<organism evidence="1 2">
    <name type="scientific">Zizania palustris</name>
    <name type="common">Northern wild rice</name>
    <dbReference type="NCBI Taxonomy" id="103762"/>
    <lineage>
        <taxon>Eukaryota</taxon>
        <taxon>Viridiplantae</taxon>
        <taxon>Streptophyta</taxon>
        <taxon>Embryophyta</taxon>
        <taxon>Tracheophyta</taxon>
        <taxon>Spermatophyta</taxon>
        <taxon>Magnoliopsida</taxon>
        <taxon>Liliopsida</taxon>
        <taxon>Poales</taxon>
        <taxon>Poaceae</taxon>
        <taxon>BOP clade</taxon>
        <taxon>Oryzoideae</taxon>
        <taxon>Oryzeae</taxon>
        <taxon>Zizaniinae</taxon>
        <taxon>Zizania</taxon>
    </lineage>
</organism>
<reference evidence="1" key="1">
    <citation type="journal article" date="2021" name="bioRxiv">
        <title>Whole Genome Assembly and Annotation of Northern Wild Rice, Zizania palustris L., Supports a Whole Genome Duplication in the Zizania Genus.</title>
        <authorList>
            <person name="Haas M."/>
            <person name="Kono T."/>
            <person name="Macchietto M."/>
            <person name="Millas R."/>
            <person name="McGilp L."/>
            <person name="Shao M."/>
            <person name="Duquette J."/>
            <person name="Hirsch C.N."/>
            <person name="Kimball J."/>
        </authorList>
    </citation>
    <scope>NUCLEOTIDE SEQUENCE</scope>
    <source>
        <tissue evidence="1">Fresh leaf tissue</tissue>
    </source>
</reference>
<sequence>MLALHPVTLHPAALHPFALHLGCRPPSPTSTPVTLHLVDPLGALFVTCNHYVKLTEDTMDMPLGFLSASLGSTECS</sequence>
<accession>A0A8J5RKX7</accession>
<comment type="caution">
    <text evidence="1">The sequence shown here is derived from an EMBL/GenBank/DDBJ whole genome shotgun (WGS) entry which is preliminary data.</text>
</comment>
<proteinExistence type="predicted"/>
<keyword evidence="2" id="KW-1185">Reference proteome</keyword>
<gene>
    <name evidence="1" type="ORF">GUJ93_ZPchr0009g1543</name>
</gene>
<dbReference type="Proteomes" id="UP000729402">
    <property type="component" value="Unassembled WGS sequence"/>
</dbReference>
<evidence type="ECO:0000313" key="1">
    <source>
        <dbReference type="EMBL" id="KAG8051073.1"/>
    </source>
</evidence>
<reference evidence="1" key="2">
    <citation type="submission" date="2021-02" db="EMBL/GenBank/DDBJ databases">
        <authorList>
            <person name="Kimball J.A."/>
            <person name="Haas M.W."/>
            <person name="Macchietto M."/>
            <person name="Kono T."/>
            <person name="Duquette J."/>
            <person name="Shao M."/>
        </authorList>
    </citation>
    <scope>NUCLEOTIDE SEQUENCE</scope>
    <source>
        <tissue evidence="1">Fresh leaf tissue</tissue>
    </source>
</reference>
<name>A0A8J5RKX7_ZIZPA</name>
<dbReference type="AlphaFoldDB" id="A0A8J5RKX7"/>